<name>A0A2H0K6J7_9BACT</name>
<organism evidence="1 2">
    <name type="scientific">Candidatus Zambryskibacteria bacterium CG11_big_fil_rev_8_21_14_0_20_40_24</name>
    <dbReference type="NCBI Taxonomy" id="1975116"/>
    <lineage>
        <taxon>Bacteria</taxon>
        <taxon>Candidatus Zambryskiibacteriota</taxon>
    </lineage>
</organism>
<dbReference type="Proteomes" id="UP000229834">
    <property type="component" value="Unassembled WGS sequence"/>
</dbReference>
<reference evidence="1 2" key="1">
    <citation type="submission" date="2017-09" db="EMBL/GenBank/DDBJ databases">
        <title>Depth-based differentiation of microbial function through sediment-hosted aquifers and enrichment of novel symbionts in the deep terrestrial subsurface.</title>
        <authorList>
            <person name="Probst A.J."/>
            <person name="Ladd B."/>
            <person name="Jarett J.K."/>
            <person name="Geller-Mcgrath D.E."/>
            <person name="Sieber C.M."/>
            <person name="Emerson J.B."/>
            <person name="Anantharaman K."/>
            <person name="Thomas B.C."/>
            <person name="Malmstrom R."/>
            <person name="Stieglmeier M."/>
            <person name="Klingl A."/>
            <person name="Woyke T."/>
            <person name="Ryan C.M."/>
            <person name="Banfield J.F."/>
        </authorList>
    </citation>
    <scope>NUCLEOTIDE SEQUENCE [LARGE SCALE GENOMIC DNA]</scope>
    <source>
        <strain evidence="1">CG11_big_fil_rev_8_21_14_0_20_40_24</strain>
    </source>
</reference>
<protein>
    <submittedName>
        <fullName evidence="1">Uncharacterized protein</fullName>
    </submittedName>
</protein>
<dbReference type="AlphaFoldDB" id="A0A2H0K6J7"/>
<accession>A0A2H0K6J7</accession>
<dbReference type="EMBL" id="PCVC01000053">
    <property type="protein sequence ID" value="PIQ66880.1"/>
    <property type="molecule type" value="Genomic_DNA"/>
</dbReference>
<evidence type="ECO:0000313" key="1">
    <source>
        <dbReference type="EMBL" id="PIQ66880.1"/>
    </source>
</evidence>
<sequence>MWVPETARAMNGPERATLGRELLNDTLPRRIVIGTCAFGARAFFQRPYCYLWSDVWDTLISVSPAGSDYAFRLNFSPRHPLLAGKIRPPGSVSEPTVSVGTLTLTQESLLNPDTLAAGIAPVTGYRIPILL</sequence>
<gene>
    <name evidence="1" type="ORF">COV95_01885</name>
</gene>
<comment type="caution">
    <text evidence="1">The sequence shown here is derived from an EMBL/GenBank/DDBJ whole genome shotgun (WGS) entry which is preliminary data.</text>
</comment>
<proteinExistence type="predicted"/>
<evidence type="ECO:0000313" key="2">
    <source>
        <dbReference type="Proteomes" id="UP000229834"/>
    </source>
</evidence>